<accession>A0AAV3QKG6</accession>
<proteinExistence type="inferred from homology"/>
<keyword evidence="1" id="KW-0227">DNA damage</keyword>
<dbReference type="GO" id="GO:0005524">
    <property type="term" value="F:ATP binding"/>
    <property type="evidence" value="ECO:0007669"/>
    <property type="project" value="UniProtKB-KW"/>
</dbReference>
<evidence type="ECO:0000259" key="2">
    <source>
        <dbReference type="Pfam" id="PF05970"/>
    </source>
</evidence>
<keyword evidence="4" id="KW-1185">Reference proteome</keyword>
<dbReference type="EMBL" id="BAABME010004839">
    <property type="protein sequence ID" value="GAA0163756.1"/>
    <property type="molecule type" value="Genomic_DNA"/>
</dbReference>
<name>A0AAV3QKG6_LITER</name>
<dbReference type="InterPro" id="IPR010285">
    <property type="entry name" value="DNA_helicase_pif1-like_DEAD"/>
</dbReference>
<keyword evidence="1" id="KW-0067">ATP-binding</keyword>
<dbReference type="EC" id="5.6.2.3" evidence="1"/>
<evidence type="ECO:0000313" key="4">
    <source>
        <dbReference type="Proteomes" id="UP001454036"/>
    </source>
</evidence>
<keyword evidence="1" id="KW-0234">DNA repair</keyword>
<dbReference type="GO" id="GO:0016787">
    <property type="term" value="F:hydrolase activity"/>
    <property type="evidence" value="ECO:0007669"/>
    <property type="project" value="UniProtKB-KW"/>
</dbReference>
<gene>
    <name evidence="3" type="ORF">LIER_19547</name>
</gene>
<dbReference type="Proteomes" id="UP001454036">
    <property type="component" value="Unassembled WGS sequence"/>
</dbReference>
<comment type="caution">
    <text evidence="3">The sequence shown here is derived from an EMBL/GenBank/DDBJ whole genome shotgun (WGS) entry which is preliminary data.</text>
</comment>
<comment type="catalytic activity">
    <reaction evidence="1">
        <text>ATP + H2O = ADP + phosphate + H(+)</text>
        <dbReference type="Rhea" id="RHEA:13065"/>
        <dbReference type="ChEBI" id="CHEBI:15377"/>
        <dbReference type="ChEBI" id="CHEBI:15378"/>
        <dbReference type="ChEBI" id="CHEBI:30616"/>
        <dbReference type="ChEBI" id="CHEBI:43474"/>
        <dbReference type="ChEBI" id="CHEBI:456216"/>
        <dbReference type="EC" id="5.6.2.3"/>
    </reaction>
</comment>
<keyword evidence="1" id="KW-0347">Helicase</keyword>
<dbReference type="AlphaFoldDB" id="A0AAV3QKG6"/>
<dbReference type="GO" id="GO:0006281">
    <property type="term" value="P:DNA repair"/>
    <property type="evidence" value="ECO:0007669"/>
    <property type="project" value="UniProtKB-KW"/>
</dbReference>
<comment type="similarity">
    <text evidence="1">Belongs to the helicase family.</text>
</comment>
<dbReference type="GO" id="GO:0006310">
    <property type="term" value="P:DNA recombination"/>
    <property type="evidence" value="ECO:0007669"/>
    <property type="project" value="UniProtKB-KW"/>
</dbReference>
<reference evidence="3 4" key="1">
    <citation type="submission" date="2024-01" db="EMBL/GenBank/DDBJ databases">
        <title>The complete chloroplast genome sequence of Lithospermum erythrorhizon: insights into the phylogenetic relationship among Boraginaceae species and the maternal lineages of purple gromwells.</title>
        <authorList>
            <person name="Okada T."/>
            <person name="Watanabe K."/>
        </authorList>
    </citation>
    <scope>NUCLEOTIDE SEQUENCE [LARGE SCALE GENOMIC DNA]</scope>
</reference>
<organism evidence="3 4">
    <name type="scientific">Lithospermum erythrorhizon</name>
    <name type="common">Purple gromwell</name>
    <name type="synonym">Lithospermum officinale var. erythrorhizon</name>
    <dbReference type="NCBI Taxonomy" id="34254"/>
    <lineage>
        <taxon>Eukaryota</taxon>
        <taxon>Viridiplantae</taxon>
        <taxon>Streptophyta</taxon>
        <taxon>Embryophyta</taxon>
        <taxon>Tracheophyta</taxon>
        <taxon>Spermatophyta</taxon>
        <taxon>Magnoliopsida</taxon>
        <taxon>eudicotyledons</taxon>
        <taxon>Gunneridae</taxon>
        <taxon>Pentapetalae</taxon>
        <taxon>asterids</taxon>
        <taxon>lamiids</taxon>
        <taxon>Boraginales</taxon>
        <taxon>Boraginaceae</taxon>
        <taxon>Boraginoideae</taxon>
        <taxon>Lithospermeae</taxon>
        <taxon>Lithospermum</taxon>
    </lineage>
</organism>
<protein>
    <recommendedName>
        <fullName evidence="1">ATP-dependent DNA helicase</fullName>
        <ecNumber evidence="1">5.6.2.3</ecNumber>
    </recommendedName>
</protein>
<evidence type="ECO:0000256" key="1">
    <source>
        <dbReference type="RuleBase" id="RU363044"/>
    </source>
</evidence>
<sequence>MAEDFIKVQDQLHLLEPEILHKVLEGINDTLEALGRNINEFHLVLLSSNVCNVECRRNFFFIDGPGATGKSFLYKVFLAHIQAKVFIGLIVSLSGITAPGFLGGQTVHS</sequence>
<dbReference type="Pfam" id="PF05970">
    <property type="entry name" value="PIF1"/>
    <property type="match status" value="1"/>
</dbReference>
<dbReference type="GO" id="GO:0043139">
    <property type="term" value="F:5'-3' DNA helicase activity"/>
    <property type="evidence" value="ECO:0007669"/>
    <property type="project" value="UniProtKB-EC"/>
</dbReference>
<keyword evidence="1" id="KW-0547">Nucleotide-binding</keyword>
<comment type="cofactor">
    <cofactor evidence="1">
        <name>Mg(2+)</name>
        <dbReference type="ChEBI" id="CHEBI:18420"/>
    </cofactor>
</comment>
<dbReference type="GO" id="GO:0000723">
    <property type="term" value="P:telomere maintenance"/>
    <property type="evidence" value="ECO:0007669"/>
    <property type="project" value="InterPro"/>
</dbReference>
<evidence type="ECO:0000313" key="3">
    <source>
        <dbReference type="EMBL" id="GAA0163756.1"/>
    </source>
</evidence>
<feature type="domain" description="DNA helicase Pif1-like DEAD-box helicase" evidence="2">
    <location>
        <begin position="56"/>
        <end position="109"/>
    </location>
</feature>
<keyword evidence="1" id="KW-0233">DNA recombination</keyword>
<keyword evidence="1" id="KW-0378">Hydrolase</keyword>